<sequence>MKKSKFLLLGSLSSLATIPFVAAKCGDTKEEEKKPAEMPGGDQKDPKAPADDKMTGDMDKAGKDKDDKKDNGASTDKKDPNTSEGSKPNNNAPIAKSNLKTELKSLWDEVSTLARARSKNEFESLFYEDKQKLESKVNKLLSEKEVVKQKYDEVVKEIESFKNKIKTFDGSKTVYELSKLQEQRDYFASLMPILKSHHNAIDELVKNNKTNEEPELLSDLETKFDELDYELNDVIKQYDLAIEHFHQFKKERHTYFRENLFKHFDELMHYFEKFLNKDNFINLTDEFEHEEWL</sequence>
<dbReference type="Proteomes" id="UP000006902">
    <property type="component" value="Chromosome"/>
</dbReference>
<dbReference type="EMBL" id="FP671138">
    <property type="protein sequence ID" value="CBH41021.1"/>
    <property type="molecule type" value="Genomic_DNA"/>
</dbReference>
<reference evidence="11" key="2">
    <citation type="submission" date="2009-04" db="EMBL/GenBank/DDBJ databases">
        <authorList>
            <person name="Genoscope - CEA"/>
        </authorList>
    </citation>
    <scope>NUCLEOTIDE SEQUENCE</scope>
    <source>
        <strain evidence="11">5632</strain>
    </source>
</reference>
<evidence type="ECO:0000256" key="3">
    <source>
        <dbReference type="ARBA" id="ARBA00022729"/>
    </source>
</evidence>
<keyword evidence="2" id="KW-1003">Cell membrane</keyword>
<proteinExistence type="predicted"/>
<feature type="compositionally biased region" description="Basic and acidic residues" evidence="9">
    <location>
        <begin position="27"/>
        <end position="81"/>
    </location>
</feature>
<evidence type="ECO:0000256" key="10">
    <source>
        <dbReference type="SAM" id="SignalP"/>
    </source>
</evidence>
<evidence type="ECO:0000256" key="9">
    <source>
        <dbReference type="SAM" id="MobiDB-lite"/>
    </source>
</evidence>
<feature type="chain" id="PRO_5007647973" evidence="10">
    <location>
        <begin position="23"/>
        <end position="293"/>
    </location>
</feature>
<accession>C5JAE7</accession>
<keyword evidence="8" id="KW-0175">Coiled coil</keyword>
<evidence type="ECO:0000256" key="4">
    <source>
        <dbReference type="ARBA" id="ARBA00022737"/>
    </source>
</evidence>
<protein>
    <submittedName>
        <fullName evidence="11">Variable surface lipoprotein L (VpmaL)</fullName>
    </submittedName>
</protein>
<dbReference type="AlphaFoldDB" id="C5JAE7"/>
<keyword evidence="4" id="KW-0677">Repeat</keyword>
<evidence type="ECO:0000256" key="5">
    <source>
        <dbReference type="ARBA" id="ARBA00023136"/>
    </source>
</evidence>
<evidence type="ECO:0000256" key="1">
    <source>
        <dbReference type="ARBA" id="ARBA00004193"/>
    </source>
</evidence>
<evidence type="ECO:0000313" key="11">
    <source>
        <dbReference type="EMBL" id="CAX65745.1"/>
    </source>
</evidence>
<evidence type="ECO:0000256" key="2">
    <source>
        <dbReference type="ARBA" id="ARBA00022475"/>
    </source>
</evidence>
<evidence type="ECO:0000256" key="8">
    <source>
        <dbReference type="SAM" id="Coils"/>
    </source>
</evidence>
<dbReference type="OrthoDB" id="403502at2"/>
<comment type="subcellular location">
    <subcellularLocation>
        <location evidence="1">Cell membrane</location>
        <topology evidence="1">Lipid-anchor</topology>
    </subcellularLocation>
</comment>
<organism evidence="11">
    <name type="scientific">Mycoplasmopsis agalactiae</name>
    <name type="common">Mycoplasma agalactiae</name>
    <dbReference type="NCBI Taxonomy" id="2110"/>
    <lineage>
        <taxon>Bacteria</taxon>
        <taxon>Bacillati</taxon>
        <taxon>Mycoplasmatota</taxon>
        <taxon>Mycoplasmoidales</taxon>
        <taxon>Metamycoplasmataceae</taxon>
        <taxon>Mycoplasmopsis</taxon>
    </lineage>
</organism>
<accession>D3VRS3</accession>
<dbReference type="NCBIfam" id="NF033817">
    <property type="entry name" value="Mplas_variab_LP"/>
    <property type="match status" value="1"/>
</dbReference>
<keyword evidence="3 10" id="KW-0732">Signal</keyword>
<evidence type="ECO:0000256" key="6">
    <source>
        <dbReference type="ARBA" id="ARBA00023139"/>
    </source>
</evidence>
<dbReference type="KEGG" id="mal:MAGa8200"/>
<dbReference type="RefSeq" id="WP_013022331.1">
    <property type="nucleotide sequence ID" value="NC_013948.1"/>
</dbReference>
<keyword evidence="5" id="KW-0472">Membrane</keyword>
<feature type="compositionally biased region" description="Polar residues" evidence="9">
    <location>
        <begin position="82"/>
        <end position="92"/>
    </location>
</feature>
<name>C5JAE7_MYCAA</name>
<keyword evidence="7 11" id="KW-0449">Lipoprotein</keyword>
<dbReference type="InterPro" id="IPR049890">
    <property type="entry name" value="VlpA-F-like_signal"/>
</dbReference>
<dbReference type="GO" id="GO:0005886">
    <property type="term" value="C:plasma membrane"/>
    <property type="evidence" value="ECO:0007669"/>
    <property type="project" value="UniProtKB-SubCell"/>
</dbReference>
<evidence type="ECO:0000313" key="12">
    <source>
        <dbReference type="EMBL" id="CBH41021.1"/>
    </source>
</evidence>
<feature type="region of interest" description="Disordered" evidence="9">
    <location>
        <begin position="27"/>
        <end position="97"/>
    </location>
</feature>
<gene>
    <name evidence="11" type="primary">vpmaL</name>
    <name evidence="11" type="ordered locus">MAGa8200</name>
</gene>
<reference evidence="13" key="4">
    <citation type="journal article" date="2010" name="BMC Genomics">
        <title>Comparative genomic and proteomic analyses of two Mycoplasma agalactiae strains: clues to the macro- and micro-events that are shaping mycoplasma diversity.</title>
        <authorList>
            <person name="Nouvel L.X."/>
            <person name="Sirand-Pugnet P."/>
            <person name="Marenda M.S."/>
            <person name="Sagne E."/>
            <person name="Barbe V."/>
            <person name="Mangenot S."/>
            <person name="Schenowitz C."/>
            <person name="Jacob D."/>
            <person name="Barre A."/>
            <person name="Claverol S."/>
            <person name="Blanchard A."/>
            <person name="Citti C."/>
        </authorList>
    </citation>
    <scope>NUCLEOTIDE SEQUENCE [LARGE SCALE GENOMIC DNA]</scope>
    <source>
        <strain evidence="13">5632</strain>
    </source>
</reference>
<feature type="signal peptide" evidence="10">
    <location>
        <begin position="1"/>
        <end position="22"/>
    </location>
</feature>
<evidence type="ECO:0000256" key="7">
    <source>
        <dbReference type="ARBA" id="ARBA00023288"/>
    </source>
</evidence>
<reference evidence="12" key="3">
    <citation type="submission" date="2009-11" db="EMBL/GenBank/DDBJ databases">
        <authorList>
            <person name="Prasad N."/>
            <person name="Shashidhara L.S."/>
        </authorList>
    </citation>
    <scope>NUCLEOTIDE SEQUENCE</scope>
    <source>
        <strain evidence="12">5632</strain>
    </source>
</reference>
<dbReference type="EMBL" id="FP245515">
    <property type="protein sequence ID" value="CAX65745.1"/>
    <property type="molecule type" value="Genomic_DNA"/>
</dbReference>
<feature type="coiled-coil region" evidence="8">
    <location>
        <begin position="130"/>
        <end position="164"/>
    </location>
</feature>
<evidence type="ECO:0000313" key="13">
    <source>
        <dbReference type="Proteomes" id="UP000006902"/>
    </source>
</evidence>
<reference evidence="11" key="1">
    <citation type="journal article" date="2009" name="J. Bacteriol.">
        <title>Occurrence, plasticity, and evolution of the vpma gene family, a genetic system devoted to high-frequency surface variation in Mycoplasma agalactiae.</title>
        <authorList>
            <person name="Nouvel L.X."/>
            <person name="Marenda M."/>
            <person name="Sirand-Pugnet P."/>
            <person name="Sagne E."/>
            <person name="Glew M."/>
            <person name="Mangenot S."/>
            <person name="Barbe V."/>
            <person name="Barre A."/>
            <person name="Claverol S."/>
            <person name="Citti C."/>
        </authorList>
    </citation>
    <scope>NUCLEOTIDE SEQUENCE</scope>
    <source>
        <strain evidence="11">5632</strain>
    </source>
</reference>
<keyword evidence="6" id="KW-0564">Palmitate</keyword>
<dbReference type="Gene3D" id="1.10.601.10">
    <property type="entry name" value="RNA Polymerase Primary Sigma Factor"/>
    <property type="match status" value="1"/>
</dbReference>